<dbReference type="InterPro" id="IPR051681">
    <property type="entry name" value="Ser/Thr_Kinases-Pseudokinases"/>
</dbReference>
<accession>A0A9N9ICU0</accession>
<dbReference type="PANTHER" id="PTHR44329">
    <property type="entry name" value="SERINE/THREONINE-PROTEIN KINASE TNNI3K-RELATED"/>
    <property type="match status" value="1"/>
</dbReference>
<evidence type="ECO:0000313" key="3">
    <source>
        <dbReference type="EMBL" id="CAG8730658.1"/>
    </source>
</evidence>
<keyword evidence="4" id="KW-1185">Reference proteome</keyword>
<dbReference type="SUPFAM" id="SSF56112">
    <property type="entry name" value="Protein kinase-like (PK-like)"/>
    <property type="match status" value="1"/>
</dbReference>
<dbReference type="InterPro" id="IPR000719">
    <property type="entry name" value="Prot_kinase_dom"/>
</dbReference>
<sequence length="276" mass="31235">YMLVMECGEEGDMRNYLRVNNQDLSWSEKIYLLRDTASALSVLHQREFVHGDLHTGNILKKSTKPSLLNRLGMTDGHKRMCIVDLPLSYVSTQLFGVIPYVAPEVFINGYHTKASDVYSFGMVMWELAVGLTPYHDYAHDKDLIDDICRGVRPDIESIIPQFYVDLMTQCWDPEPLKRPSAHMIKASIEGWISALKKSSIMSSKLQQSILSQIKSSDELNKKSFKRQTRMNSLVSSTPTIAATFHSQNLGDILTLDGRSTTSSRKSSNFSSSSYRH</sequence>
<dbReference type="GO" id="GO:0005524">
    <property type="term" value="F:ATP binding"/>
    <property type="evidence" value="ECO:0007669"/>
    <property type="project" value="InterPro"/>
</dbReference>
<dbReference type="OrthoDB" id="10261027at2759"/>
<feature type="compositionally biased region" description="Low complexity" evidence="1">
    <location>
        <begin position="258"/>
        <end position="276"/>
    </location>
</feature>
<dbReference type="InterPro" id="IPR011009">
    <property type="entry name" value="Kinase-like_dom_sf"/>
</dbReference>
<evidence type="ECO:0000256" key="1">
    <source>
        <dbReference type="SAM" id="MobiDB-lite"/>
    </source>
</evidence>
<feature type="domain" description="Protein kinase" evidence="2">
    <location>
        <begin position="1"/>
        <end position="192"/>
    </location>
</feature>
<evidence type="ECO:0000313" key="4">
    <source>
        <dbReference type="Proteomes" id="UP000789342"/>
    </source>
</evidence>
<comment type="caution">
    <text evidence="3">The sequence shown here is derived from an EMBL/GenBank/DDBJ whole genome shotgun (WGS) entry which is preliminary data.</text>
</comment>
<gene>
    <name evidence="3" type="ORF">AMORRO_LOCUS13993</name>
</gene>
<organism evidence="3 4">
    <name type="scientific">Acaulospora morrowiae</name>
    <dbReference type="NCBI Taxonomy" id="94023"/>
    <lineage>
        <taxon>Eukaryota</taxon>
        <taxon>Fungi</taxon>
        <taxon>Fungi incertae sedis</taxon>
        <taxon>Mucoromycota</taxon>
        <taxon>Glomeromycotina</taxon>
        <taxon>Glomeromycetes</taxon>
        <taxon>Diversisporales</taxon>
        <taxon>Acaulosporaceae</taxon>
        <taxon>Acaulospora</taxon>
    </lineage>
</organism>
<dbReference type="PROSITE" id="PS50011">
    <property type="entry name" value="PROTEIN_KINASE_DOM"/>
    <property type="match status" value="1"/>
</dbReference>
<dbReference type="GO" id="GO:0004674">
    <property type="term" value="F:protein serine/threonine kinase activity"/>
    <property type="evidence" value="ECO:0007669"/>
    <property type="project" value="TreeGrafter"/>
</dbReference>
<protein>
    <submittedName>
        <fullName evidence="3">748_t:CDS:1</fullName>
    </submittedName>
</protein>
<dbReference type="AlphaFoldDB" id="A0A9N9ICU0"/>
<evidence type="ECO:0000259" key="2">
    <source>
        <dbReference type="PROSITE" id="PS50011"/>
    </source>
</evidence>
<proteinExistence type="predicted"/>
<dbReference type="Pfam" id="PF07714">
    <property type="entry name" value="PK_Tyr_Ser-Thr"/>
    <property type="match status" value="1"/>
</dbReference>
<dbReference type="Proteomes" id="UP000789342">
    <property type="component" value="Unassembled WGS sequence"/>
</dbReference>
<dbReference type="Gene3D" id="1.10.510.10">
    <property type="entry name" value="Transferase(Phosphotransferase) domain 1"/>
    <property type="match status" value="1"/>
</dbReference>
<dbReference type="PRINTS" id="PR00109">
    <property type="entry name" value="TYRKINASE"/>
</dbReference>
<dbReference type="InterPro" id="IPR001245">
    <property type="entry name" value="Ser-Thr/Tyr_kinase_cat_dom"/>
</dbReference>
<name>A0A9N9ICU0_9GLOM</name>
<reference evidence="3" key="1">
    <citation type="submission" date="2021-06" db="EMBL/GenBank/DDBJ databases">
        <authorList>
            <person name="Kallberg Y."/>
            <person name="Tangrot J."/>
            <person name="Rosling A."/>
        </authorList>
    </citation>
    <scope>NUCLEOTIDE SEQUENCE</scope>
    <source>
        <strain evidence="3">CL551</strain>
    </source>
</reference>
<feature type="region of interest" description="Disordered" evidence="1">
    <location>
        <begin position="255"/>
        <end position="276"/>
    </location>
</feature>
<dbReference type="EMBL" id="CAJVPV010026086">
    <property type="protein sequence ID" value="CAG8730658.1"/>
    <property type="molecule type" value="Genomic_DNA"/>
</dbReference>
<feature type="non-terminal residue" evidence="3">
    <location>
        <position position="1"/>
    </location>
</feature>